<feature type="domain" description="Peptidase M24" evidence="1">
    <location>
        <begin position="150"/>
        <end position="359"/>
    </location>
</feature>
<evidence type="ECO:0000259" key="2">
    <source>
        <dbReference type="Pfam" id="PF01321"/>
    </source>
</evidence>
<dbReference type="AlphaFoldDB" id="A0A318TNQ6"/>
<dbReference type="Proteomes" id="UP000247416">
    <property type="component" value="Unassembled WGS sequence"/>
</dbReference>
<dbReference type="PANTHER" id="PTHR46112:SF2">
    <property type="entry name" value="XAA-PRO AMINOPEPTIDASE P-RELATED"/>
    <property type="match status" value="1"/>
</dbReference>
<gene>
    <name evidence="3" type="ORF">BJ095_11185</name>
</gene>
<dbReference type="Gene3D" id="3.90.230.10">
    <property type="entry name" value="Creatinase/methionine aminopeptidase superfamily"/>
    <property type="match status" value="1"/>
</dbReference>
<comment type="caution">
    <text evidence="3">The sequence shown here is derived from an EMBL/GenBank/DDBJ whole genome shotgun (WGS) entry which is preliminary data.</text>
</comment>
<proteinExistence type="predicted"/>
<dbReference type="Pfam" id="PF01321">
    <property type="entry name" value="Creatinase_N"/>
    <property type="match status" value="1"/>
</dbReference>
<reference evidence="3 4" key="1">
    <citation type="submission" date="2018-06" db="EMBL/GenBank/DDBJ databases">
        <title>Genomic Encyclopedia of Archaeal and Bacterial Type Strains, Phase II (KMG-II): from individual species to whole genera.</title>
        <authorList>
            <person name="Goeker M."/>
        </authorList>
    </citation>
    <scope>NUCLEOTIDE SEQUENCE [LARGE SCALE GENOMIC DNA]</scope>
    <source>
        <strain evidence="3 4">KACC 16626</strain>
    </source>
</reference>
<feature type="domain" description="Creatinase N-terminal" evidence="2">
    <location>
        <begin position="6"/>
        <end position="141"/>
    </location>
</feature>
<dbReference type="InterPro" id="IPR036005">
    <property type="entry name" value="Creatinase/aminopeptidase-like"/>
</dbReference>
<evidence type="ECO:0000313" key="4">
    <source>
        <dbReference type="Proteomes" id="UP000247416"/>
    </source>
</evidence>
<evidence type="ECO:0000313" key="3">
    <source>
        <dbReference type="EMBL" id="PYF06254.1"/>
    </source>
</evidence>
<dbReference type="OrthoDB" id="9806388at2"/>
<evidence type="ECO:0000259" key="1">
    <source>
        <dbReference type="Pfam" id="PF00557"/>
    </source>
</evidence>
<dbReference type="InterPro" id="IPR000994">
    <property type="entry name" value="Pept_M24"/>
</dbReference>
<dbReference type="InterPro" id="IPR050659">
    <property type="entry name" value="Peptidase_M24B"/>
</dbReference>
<organism evidence="3 4">
    <name type="scientific">Ureibacillus chungkukjangi</name>
    <dbReference type="NCBI Taxonomy" id="1202712"/>
    <lineage>
        <taxon>Bacteria</taxon>
        <taxon>Bacillati</taxon>
        <taxon>Bacillota</taxon>
        <taxon>Bacilli</taxon>
        <taxon>Bacillales</taxon>
        <taxon>Caryophanaceae</taxon>
        <taxon>Ureibacillus</taxon>
    </lineage>
</organism>
<name>A0A318TNQ6_9BACL</name>
<dbReference type="RefSeq" id="WP_107935108.1">
    <property type="nucleotide sequence ID" value="NZ_PYWJ01000014.1"/>
</dbReference>
<accession>A0A318TNQ6</accession>
<dbReference type="EMBL" id="QJTJ01000011">
    <property type="protein sequence ID" value="PYF06254.1"/>
    <property type="molecule type" value="Genomic_DNA"/>
</dbReference>
<dbReference type="Gene3D" id="3.40.350.10">
    <property type="entry name" value="Creatinase/prolidase N-terminal domain"/>
    <property type="match status" value="1"/>
</dbReference>
<sequence length="383" mass="42965">MNFDKRLDKLRGLMEKEKLTAVLLTDPNNQCYITGFEIITYSRPIFTIVTKNECILIVPGLEEEHAKLKAEFDHLIVYYEHPEKAKQGNEPIALIIKCLQALNGERRLGIESRSLSFELANILQRENWKLTDVTSEMVKNRALKDEKELEKMRQVCSLAVGSIQAAFRALKVGVTERDIENAAASAFYQDASNHYPDSSLFTGGMNPSGVKRTILPHVFSNLRKINTGDGLIITRITSLDGYKGECERTCFVGEPTAKQRELFEVMMNAQKAALDTIKADVKTSDVDAAARSFIQQAGYGEYAVHRSGHSIGLAVHEAPFFRFDDASTLQEGMTFTVEPGIYVPEIGGFRHSDTILVTKNGYEMLTECPRTIDELIFNPIAYH</sequence>
<dbReference type="PANTHER" id="PTHR46112">
    <property type="entry name" value="AMINOPEPTIDASE"/>
    <property type="match status" value="1"/>
</dbReference>
<dbReference type="InterPro" id="IPR000587">
    <property type="entry name" value="Creatinase_N"/>
</dbReference>
<dbReference type="InterPro" id="IPR029149">
    <property type="entry name" value="Creatin/AminoP/Spt16_N"/>
</dbReference>
<dbReference type="SUPFAM" id="SSF53092">
    <property type="entry name" value="Creatinase/prolidase N-terminal domain"/>
    <property type="match status" value="1"/>
</dbReference>
<dbReference type="SUPFAM" id="SSF55920">
    <property type="entry name" value="Creatinase/aminopeptidase"/>
    <property type="match status" value="1"/>
</dbReference>
<dbReference type="Pfam" id="PF00557">
    <property type="entry name" value="Peptidase_M24"/>
    <property type="match status" value="1"/>
</dbReference>
<keyword evidence="4" id="KW-1185">Reference proteome</keyword>
<protein>
    <submittedName>
        <fullName evidence="3">Xaa-Pro dipeptidase</fullName>
    </submittedName>
</protein>